<evidence type="ECO:0000313" key="2">
    <source>
        <dbReference type="Proteomes" id="UP000589620"/>
    </source>
</evidence>
<sequence length="397" mass="40775">MRRQGSGWRTAVGGVLAAVLAVTALGGCSQEVRGEEDLAARPYTGAFYDDPPAAPGTPGEIVRSELAAGGPFGATAWRILFRSTDLSDRPVLNSGMLLEPDGPAPDGGRTIVSWTHPTTGSAEKCAPSRSADPYVWIEGLQGLLKQGYAVVSTDYTGMGVPGPNSYLVGATEGRNVLDAARAARDFLGSAASGRVLLWGHSQGGQAALFAAQSWEEYAPELDLRAVAVAAPATDLASLMRADIGDVSGVSIASYAFDAYADVYGAPLDSILTPAAVAALPTMAGFCLLTQNRALHDVAQPLVGRFLAGDPETTEPWAGLLAANTPGAAAIPVPLFVAQGLSDKLVRPASTASFVAGEKQRGTDVVYDAIPGATHGTVANTALPAVLRFFGSHDGAAE</sequence>
<dbReference type="InterPro" id="IPR029058">
    <property type="entry name" value="AB_hydrolase_fold"/>
</dbReference>
<dbReference type="AlphaFoldDB" id="A0A852T2C3"/>
<dbReference type="RefSeq" id="WP_343037303.1">
    <property type="nucleotide sequence ID" value="NZ_BAAAPX010000001.1"/>
</dbReference>
<proteinExistence type="predicted"/>
<dbReference type="PANTHER" id="PTHR34853:SF1">
    <property type="entry name" value="LIPASE 5"/>
    <property type="match status" value="1"/>
</dbReference>
<dbReference type="Proteomes" id="UP000589620">
    <property type="component" value="Unassembled WGS sequence"/>
</dbReference>
<comment type="caution">
    <text evidence="1">The sequence shown here is derived from an EMBL/GenBank/DDBJ whole genome shotgun (WGS) entry which is preliminary data.</text>
</comment>
<evidence type="ECO:0000313" key="1">
    <source>
        <dbReference type="EMBL" id="NYD75629.1"/>
    </source>
</evidence>
<reference evidence="1 2" key="1">
    <citation type="submission" date="2020-07" db="EMBL/GenBank/DDBJ databases">
        <title>Sequencing the genomes of 1000 actinobacteria strains.</title>
        <authorList>
            <person name="Klenk H.-P."/>
        </authorList>
    </citation>
    <scope>NUCLEOTIDE SEQUENCE [LARGE SCALE GENOMIC DNA]</scope>
    <source>
        <strain evidence="1 2">DSM 23871</strain>
    </source>
</reference>
<dbReference type="InterPro" id="IPR005152">
    <property type="entry name" value="Lipase_secreted"/>
</dbReference>
<dbReference type="PANTHER" id="PTHR34853">
    <property type="match status" value="1"/>
</dbReference>
<organism evidence="1 2">
    <name type="scientific">Leifsonia soli</name>
    <dbReference type="NCBI Taxonomy" id="582665"/>
    <lineage>
        <taxon>Bacteria</taxon>
        <taxon>Bacillati</taxon>
        <taxon>Actinomycetota</taxon>
        <taxon>Actinomycetes</taxon>
        <taxon>Micrococcales</taxon>
        <taxon>Microbacteriaceae</taxon>
        <taxon>Leifsonia</taxon>
    </lineage>
</organism>
<dbReference type="GO" id="GO:0016042">
    <property type="term" value="P:lipid catabolic process"/>
    <property type="evidence" value="ECO:0007669"/>
    <property type="project" value="InterPro"/>
</dbReference>
<dbReference type="GO" id="GO:0004806">
    <property type="term" value="F:triacylglycerol lipase activity"/>
    <property type="evidence" value="ECO:0007669"/>
    <property type="project" value="InterPro"/>
</dbReference>
<dbReference type="EMBL" id="JACCBJ010000001">
    <property type="protein sequence ID" value="NYD75629.1"/>
    <property type="molecule type" value="Genomic_DNA"/>
</dbReference>
<dbReference type="Pfam" id="PF03583">
    <property type="entry name" value="LIP"/>
    <property type="match status" value="1"/>
</dbReference>
<dbReference type="PIRSF" id="PIRSF029171">
    <property type="entry name" value="Esterase_LipA"/>
    <property type="match status" value="1"/>
</dbReference>
<protein>
    <submittedName>
        <fullName evidence="1">Pimeloyl-ACP methyl ester carboxylesterase</fullName>
    </submittedName>
</protein>
<dbReference type="PROSITE" id="PS51257">
    <property type="entry name" value="PROKAR_LIPOPROTEIN"/>
    <property type="match status" value="1"/>
</dbReference>
<dbReference type="Gene3D" id="3.40.50.1820">
    <property type="entry name" value="alpha/beta hydrolase"/>
    <property type="match status" value="2"/>
</dbReference>
<accession>A0A852T2C3</accession>
<dbReference type="SUPFAM" id="SSF53474">
    <property type="entry name" value="alpha/beta-Hydrolases"/>
    <property type="match status" value="1"/>
</dbReference>
<keyword evidence="2" id="KW-1185">Reference proteome</keyword>
<name>A0A852T2C3_9MICO</name>
<gene>
    <name evidence="1" type="ORF">BJ963_003148</name>
</gene>